<dbReference type="GO" id="GO:0005829">
    <property type="term" value="C:cytosol"/>
    <property type="evidence" value="ECO:0007669"/>
    <property type="project" value="TreeGrafter"/>
</dbReference>
<evidence type="ECO:0000256" key="7">
    <source>
        <dbReference type="ARBA" id="ARBA00024910"/>
    </source>
</evidence>
<dbReference type="Proteomes" id="UP000298653">
    <property type="component" value="Chromosome"/>
</dbReference>
<evidence type="ECO:0000256" key="8">
    <source>
        <dbReference type="ARBA" id="ARBA00026068"/>
    </source>
</evidence>
<evidence type="ECO:0000313" key="12">
    <source>
        <dbReference type="Proteomes" id="UP000298653"/>
    </source>
</evidence>
<keyword evidence="4" id="KW-0132">Cell division</keyword>
<evidence type="ECO:0000256" key="1">
    <source>
        <dbReference type="ARBA" id="ARBA00004496"/>
    </source>
</evidence>
<organism evidence="11 12">
    <name type="scientific">Anaerostipes rhamnosivorans</name>
    <dbReference type="NCBI Taxonomy" id="1229621"/>
    <lineage>
        <taxon>Bacteria</taxon>
        <taxon>Bacillati</taxon>
        <taxon>Bacillota</taxon>
        <taxon>Clostridia</taxon>
        <taxon>Lachnospirales</taxon>
        <taxon>Lachnospiraceae</taxon>
        <taxon>Anaerostipes</taxon>
    </lineage>
</organism>
<evidence type="ECO:0000256" key="2">
    <source>
        <dbReference type="ARBA" id="ARBA00015195"/>
    </source>
</evidence>
<evidence type="ECO:0000313" key="11">
    <source>
        <dbReference type="EMBL" id="QCP35712.1"/>
    </source>
</evidence>
<comment type="subcellular location">
    <subcellularLocation>
        <location evidence="1">Cytoplasm</location>
    </subcellularLocation>
</comment>
<dbReference type="InterPro" id="IPR053712">
    <property type="entry name" value="Bac_CellDiv_Activator"/>
</dbReference>
<dbReference type="GO" id="GO:0000917">
    <property type="term" value="P:division septum assembly"/>
    <property type="evidence" value="ECO:0007669"/>
    <property type="project" value="UniProtKB-KW"/>
</dbReference>
<dbReference type="SUPFAM" id="SSF102829">
    <property type="entry name" value="Cell division protein ZapA-like"/>
    <property type="match status" value="1"/>
</dbReference>
<evidence type="ECO:0000256" key="3">
    <source>
        <dbReference type="ARBA" id="ARBA00022490"/>
    </source>
</evidence>
<dbReference type="PANTHER" id="PTHR34981:SF1">
    <property type="entry name" value="CELL DIVISION PROTEIN ZAPA"/>
    <property type="match status" value="1"/>
</dbReference>
<keyword evidence="3" id="KW-0963">Cytoplasm</keyword>
<evidence type="ECO:0000256" key="10">
    <source>
        <dbReference type="SAM" id="Coils"/>
    </source>
</evidence>
<sequence>MKKNVVEVVIDGKLYYLGGEEPEEFMHQIASYLNAKIRDLKASEHYLKLPPDMQSFHLALSVADEYMCMKNTLEKSREDMDQQDSEMYRMKNELVELQIKNESLEKQLNEYRERIRMLEEESVAKKER</sequence>
<evidence type="ECO:0000256" key="6">
    <source>
        <dbReference type="ARBA" id="ARBA00023306"/>
    </source>
</evidence>
<evidence type="ECO:0000256" key="5">
    <source>
        <dbReference type="ARBA" id="ARBA00023210"/>
    </source>
</evidence>
<comment type="function">
    <text evidence="7">Activator of cell division through the inhibition of FtsZ GTPase activity, therefore promoting FtsZ assembly into bundles of protofilaments necessary for the formation of the division Z ring. It is recruited early at mid-cell but it is not essential for cell division.</text>
</comment>
<dbReference type="OrthoDB" id="1826286at2"/>
<dbReference type="InterPro" id="IPR036192">
    <property type="entry name" value="Cell_div_ZapA-like_sf"/>
</dbReference>
<dbReference type="RefSeq" id="WP_137329039.1">
    <property type="nucleotide sequence ID" value="NZ_CP040058.1"/>
</dbReference>
<comment type="subunit">
    <text evidence="8">Homodimer. Interacts with FtsZ.</text>
</comment>
<dbReference type="GO" id="GO:0043093">
    <property type="term" value="P:FtsZ-dependent cytokinesis"/>
    <property type="evidence" value="ECO:0007669"/>
    <property type="project" value="TreeGrafter"/>
</dbReference>
<keyword evidence="10" id="KW-0175">Coiled coil</keyword>
<dbReference type="KEGG" id="arf:AR1Y2_2258"/>
<dbReference type="GO" id="GO:0032153">
    <property type="term" value="C:cell division site"/>
    <property type="evidence" value="ECO:0007669"/>
    <property type="project" value="TreeGrafter"/>
</dbReference>
<evidence type="ECO:0000256" key="4">
    <source>
        <dbReference type="ARBA" id="ARBA00022618"/>
    </source>
</evidence>
<keyword evidence="5" id="KW-0717">Septation</keyword>
<dbReference type="PANTHER" id="PTHR34981">
    <property type="entry name" value="CELL DIVISION PROTEIN ZAPA"/>
    <property type="match status" value="1"/>
</dbReference>
<dbReference type="Gene3D" id="6.10.250.790">
    <property type="match status" value="1"/>
</dbReference>
<reference evidence="11 12" key="1">
    <citation type="submission" date="2019-05" db="EMBL/GenBank/DDBJ databases">
        <title>Complete genome sequencing of Anaerostipes rhamnosivorans.</title>
        <authorList>
            <person name="Bui T.P.N."/>
            <person name="de Vos W.M."/>
        </authorList>
    </citation>
    <scope>NUCLEOTIDE SEQUENCE [LARGE SCALE GENOMIC DNA]</scope>
    <source>
        <strain evidence="11 12">1y2</strain>
    </source>
</reference>
<dbReference type="GO" id="GO:0000921">
    <property type="term" value="P:septin ring assembly"/>
    <property type="evidence" value="ECO:0007669"/>
    <property type="project" value="TreeGrafter"/>
</dbReference>
<keyword evidence="12" id="KW-1185">Reference proteome</keyword>
<dbReference type="Pfam" id="PF05164">
    <property type="entry name" value="ZapA"/>
    <property type="match status" value="1"/>
</dbReference>
<evidence type="ECO:0000256" key="9">
    <source>
        <dbReference type="ARBA" id="ARBA00033158"/>
    </source>
</evidence>
<dbReference type="GO" id="GO:0030428">
    <property type="term" value="C:cell septum"/>
    <property type="evidence" value="ECO:0007669"/>
    <property type="project" value="TreeGrafter"/>
</dbReference>
<dbReference type="InterPro" id="IPR007838">
    <property type="entry name" value="Cell_div_ZapA-like"/>
</dbReference>
<dbReference type="EMBL" id="CP040058">
    <property type="protein sequence ID" value="QCP35712.1"/>
    <property type="molecule type" value="Genomic_DNA"/>
</dbReference>
<name>A0A4P8ID42_9FIRM</name>
<keyword evidence="6" id="KW-0131">Cell cycle</keyword>
<proteinExistence type="predicted"/>
<gene>
    <name evidence="11" type="ORF">AR1Y2_2258</name>
</gene>
<feature type="coiled-coil region" evidence="10">
    <location>
        <begin position="73"/>
        <end position="128"/>
    </location>
</feature>
<protein>
    <recommendedName>
        <fullName evidence="2">Cell division protein ZapA</fullName>
    </recommendedName>
    <alternativeName>
        <fullName evidence="9">Z ring-associated protein ZapA</fullName>
    </alternativeName>
</protein>
<accession>A0A4P8ID42</accession>
<dbReference type="AlphaFoldDB" id="A0A4P8ID42"/>